<gene>
    <name evidence="2" type="ORF">REJC140_00747</name>
</gene>
<evidence type="ECO:0000313" key="3">
    <source>
        <dbReference type="Proteomes" id="UP000606921"/>
    </source>
</evidence>
<feature type="region of interest" description="Disordered" evidence="1">
    <location>
        <begin position="1"/>
        <end position="92"/>
    </location>
</feature>
<organism evidence="2 3">
    <name type="scientific">Pseudorhizobium endolithicum</name>
    <dbReference type="NCBI Taxonomy" id="1191678"/>
    <lineage>
        <taxon>Bacteria</taxon>
        <taxon>Pseudomonadati</taxon>
        <taxon>Pseudomonadota</taxon>
        <taxon>Alphaproteobacteria</taxon>
        <taxon>Hyphomicrobiales</taxon>
        <taxon>Rhizobiaceae</taxon>
        <taxon>Rhizobium/Agrobacterium group</taxon>
        <taxon>Pseudorhizobium</taxon>
    </lineage>
</organism>
<comment type="caution">
    <text evidence="2">The sequence shown here is derived from an EMBL/GenBank/DDBJ whole genome shotgun (WGS) entry which is preliminary data.</text>
</comment>
<accession>A0ABM8PNG7</accession>
<feature type="compositionally biased region" description="Basic and acidic residues" evidence="1">
    <location>
        <begin position="15"/>
        <end position="36"/>
    </location>
</feature>
<reference evidence="2 3" key="1">
    <citation type="submission" date="2020-11" db="EMBL/GenBank/DDBJ databases">
        <authorList>
            <person name="Lassalle F."/>
        </authorList>
    </citation>
    <scope>NUCLEOTIDE SEQUENCE [LARGE SCALE GENOMIC DNA]</scope>
    <source>
        <strain evidence="2 3">JC140</strain>
    </source>
</reference>
<protein>
    <submittedName>
        <fullName evidence="2">Uncharacterized protein</fullName>
    </submittedName>
</protein>
<dbReference type="EMBL" id="CABFWF030000012">
    <property type="protein sequence ID" value="CAD7039405.1"/>
    <property type="molecule type" value="Genomic_DNA"/>
</dbReference>
<evidence type="ECO:0000313" key="2">
    <source>
        <dbReference type="EMBL" id="CAD7039405.1"/>
    </source>
</evidence>
<proteinExistence type="predicted"/>
<sequence>MMGRDQSASGGYRNDGLRSERDPAMDEGGSRPEGDAGRQSGDMARDAYGQNEMSKAWARESYRADYGRISRETRNDFGTRRVDHVEEPRKPE</sequence>
<keyword evidence="3" id="KW-1185">Reference proteome</keyword>
<dbReference type="RefSeq" id="WP_142592788.1">
    <property type="nucleotide sequence ID" value="NZ_CABFWF030000012.1"/>
</dbReference>
<feature type="compositionally biased region" description="Basic and acidic residues" evidence="1">
    <location>
        <begin position="57"/>
        <end position="92"/>
    </location>
</feature>
<name>A0ABM8PNG7_9HYPH</name>
<dbReference type="Proteomes" id="UP000606921">
    <property type="component" value="Unassembled WGS sequence"/>
</dbReference>
<evidence type="ECO:0000256" key="1">
    <source>
        <dbReference type="SAM" id="MobiDB-lite"/>
    </source>
</evidence>